<dbReference type="SUPFAM" id="SSF111342">
    <property type="entry name" value="CbiD-like"/>
    <property type="match status" value="1"/>
</dbReference>
<dbReference type="PIRSF" id="PIRSF026782">
    <property type="entry name" value="CbiD"/>
    <property type="match status" value="1"/>
</dbReference>
<dbReference type="PANTHER" id="PTHR35863:SF1">
    <property type="entry name" value="COBALT-PRECORRIN-5B C(1)-METHYLTRANSFERASE"/>
    <property type="match status" value="1"/>
</dbReference>
<dbReference type="NCBIfam" id="TIGR00312">
    <property type="entry name" value="cbiD"/>
    <property type="match status" value="1"/>
</dbReference>
<dbReference type="OrthoDB" id="6439987at2"/>
<name>A0A521BZ02_9SPHI</name>
<sequence length="368" mass="39601">MSELQPIPDGPLKTGFTTGACATACTKAALLALITQQKVTAVQIILPGGQEPSFELISCDLNLLSCACTTRKDAGDDPDVTHGAIIGAAVSLNHSGKITFLQGRGVGKVTLPGLEISVGEPAINPVPRQMMQNACKKLLSEYQLEHQGVDIEIFVEDGELIAKRTLNERLGITGGISILGTTGIVTPFSASSYIASITQGIDVAVANAAQELVINSGARSEKSLKLLFPDLPEFAFIHYGNWIGETLEKIAQSPAIKKVNLGIMLGKSVKLAEGMLDTHSGKNTWNKEFVWQMAKDAGYPEEQLNKILSFNMAGRLTELFSFASAEPFYQALLKACYENCSALIPSTELVLFLISREGNYIQYPNEFS</sequence>
<dbReference type="GO" id="GO:0043780">
    <property type="term" value="F:cobalt-precorrin-5B C1-methyltransferase activity"/>
    <property type="evidence" value="ECO:0007669"/>
    <property type="project" value="RHEA"/>
</dbReference>
<evidence type="ECO:0000256" key="1">
    <source>
        <dbReference type="ARBA" id="ARBA00022573"/>
    </source>
</evidence>
<keyword evidence="1 5" id="KW-0169">Cobalamin biosynthesis</keyword>
<evidence type="ECO:0000256" key="2">
    <source>
        <dbReference type="ARBA" id="ARBA00022603"/>
    </source>
</evidence>
<dbReference type="NCBIfam" id="NF000849">
    <property type="entry name" value="PRK00075.1-1"/>
    <property type="match status" value="1"/>
</dbReference>
<dbReference type="GO" id="GO:0019251">
    <property type="term" value="P:anaerobic cobalamin biosynthetic process"/>
    <property type="evidence" value="ECO:0007669"/>
    <property type="project" value="UniProtKB-UniRule"/>
</dbReference>
<comment type="similarity">
    <text evidence="5">Belongs to the CbiD family.</text>
</comment>
<comment type="function">
    <text evidence="5">Catalyzes the methylation of C-1 in cobalt-precorrin-5B to form cobalt-precorrin-6A.</text>
</comment>
<dbReference type="AlphaFoldDB" id="A0A521BZ02"/>
<organism evidence="6 7">
    <name type="scientific">Pedobacter westerhofensis</name>
    <dbReference type="NCBI Taxonomy" id="425512"/>
    <lineage>
        <taxon>Bacteria</taxon>
        <taxon>Pseudomonadati</taxon>
        <taxon>Bacteroidota</taxon>
        <taxon>Sphingobacteriia</taxon>
        <taxon>Sphingobacteriales</taxon>
        <taxon>Sphingobacteriaceae</taxon>
        <taxon>Pedobacter</taxon>
    </lineage>
</organism>
<gene>
    <name evidence="5" type="primary">cbiD</name>
    <name evidence="6" type="ORF">SAMN06265348_10356</name>
</gene>
<dbReference type="EMBL" id="FXTN01000003">
    <property type="protein sequence ID" value="SMO51730.1"/>
    <property type="molecule type" value="Genomic_DNA"/>
</dbReference>
<reference evidence="6 7" key="1">
    <citation type="submission" date="2017-05" db="EMBL/GenBank/DDBJ databases">
        <authorList>
            <person name="Varghese N."/>
            <person name="Submissions S."/>
        </authorList>
    </citation>
    <scope>NUCLEOTIDE SEQUENCE [LARGE SCALE GENOMIC DNA]</scope>
    <source>
        <strain evidence="6 7">DSM 19036</strain>
    </source>
</reference>
<evidence type="ECO:0000313" key="6">
    <source>
        <dbReference type="EMBL" id="SMO51730.1"/>
    </source>
</evidence>
<proteinExistence type="inferred from homology"/>
<dbReference type="InterPro" id="IPR036074">
    <property type="entry name" value="CbiD_sf"/>
</dbReference>
<dbReference type="EC" id="2.1.1.195" evidence="5"/>
<comment type="pathway">
    <text evidence="5">Cofactor biosynthesis; adenosylcobalamin biosynthesis; cob(II)yrinate a,c-diamide from sirohydrochlorin (anaerobic route): step 6/10.</text>
</comment>
<comment type="catalytic activity">
    <reaction evidence="5">
        <text>Co-precorrin-5B + S-adenosyl-L-methionine = Co-precorrin-6A + S-adenosyl-L-homocysteine</text>
        <dbReference type="Rhea" id="RHEA:26285"/>
        <dbReference type="ChEBI" id="CHEBI:57856"/>
        <dbReference type="ChEBI" id="CHEBI:59789"/>
        <dbReference type="ChEBI" id="CHEBI:60063"/>
        <dbReference type="ChEBI" id="CHEBI:60064"/>
        <dbReference type="EC" id="2.1.1.195"/>
    </reaction>
</comment>
<keyword evidence="3 5" id="KW-0808">Transferase</keyword>
<dbReference type="HAMAP" id="MF_00787">
    <property type="entry name" value="CbiD"/>
    <property type="match status" value="1"/>
</dbReference>
<evidence type="ECO:0000256" key="3">
    <source>
        <dbReference type="ARBA" id="ARBA00022679"/>
    </source>
</evidence>
<dbReference type="PANTHER" id="PTHR35863">
    <property type="entry name" value="COBALT-PRECORRIN-5B C(1)-METHYLTRANSFERASE"/>
    <property type="match status" value="1"/>
</dbReference>
<dbReference type="GO" id="GO:0032259">
    <property type="term" value="P:methylation"/>
    <property type="evidence" value="ECO:0007669"/>
    <property type="project" value="UniProtKB-KW"/>
</dbReference>
<protein>
    <recommendedName>
        <fullName evidence="5">Cobalt-precorrin-5B C(1)-methyltransferase</fullName>
        <ecNumber evidence="5">2.1.1.195</ecNumber>
    </recommendedName>
    <alternativeName>
        <fullName evidence="5">Cobalt-precorrin-6A synthase</fullName>
    </alternativeName>
</protein>
<keyword evidence="2 5" id="KW-0489">Methyltransferase</keyword>
<keyword evidence="4 5" id="KW-0949">S-adenosyl-L-methionine</keyword>
<dbReference type="Gene3D" id="3.30.2110.10">
    <property type="entry name" value="CbiD-like"/>
    <property type="match status" value="1"/>
</dbReference>
<evidence type="ECO:0000313" key="7">
    <source>
        <dbReference type="Proteomes" id="UP000320300"/>
    </source>
</evidence>
<keyword evidence="7" id="KW-1185">Reference proteome</keyword>
<evidence type="ECO:0000256" key="5">
    <source>
        <dbReference type="HAMAP-Rule" id="MF_00787"/>
    </source>
</evidence>
<dbReference type="RefSeq" id="WP_142527276.1">
    <property type="nucleotide sequence ID" value="NZ_CBCSJO010000004.1"/>
</dbReference>
<accession>A0A521BZ02</accession>
<dbReference type="Proteomes" id="UP000320300">
    <property type="component" value="Unassembled WGS sequence"/>
</dbReference>
<evidence type="ECO:0000256" key="4">
    <source>
        <dbReference type="ARBA" id="ARBA00022691"/>
    </source>
</evidence>
<dbReference type="Pfam" id="PF01888">
    <property type="entry name" value="CbiD"/>
    <property type="match status" value="1"/>
</dbReference>
<dbReference type="UniPathway" id="UPA00148">
    <property type="reaction ID" value="UER00227"/>
</dbReference>
<dbReference type="InterPro" id="IPR002748">
    <property type="entry name" value="CbiD"/>
</dbReference>